<dbReference type="Gene3D" id="3.40.50.300">
    <property type="entry name" value="P-loop containing nucleotide triphosphate hydrolases"/>
    <property type="match status" value="1"/>
</dbReference>
<evidence type="ECO:0000313" key="3">
    <source>
        <dbReference type="Proteomes" id="UP001595704"/>
    </source>
</evidence>
<gene>
    <name evidence="2" type="ORF">ACFONL_02990</name>
</gene>
<accession>A0ABV7UCW3</accession>
<keyword evidence="3" id="KW-1185">Reference proteome</keyword>
<reference evidence="3" key="1">
    <citation type="journal article" date="2019" name="Int. J. Syst. Evol. Microbiol.">
        <title>The Global Catalogue of Microorganisms (GCM) 10K type strain sequencing project: providing services to taxonomists for standard genome sequencing and annotation.</title>
        <authorList>
            <consortium name="The Broad Institute Genomics Platform"/>
            <consortium name="The Broad Institute Genome Sequencing Center for Infectious Disease"/>
            <person name="Wu L."/>
            <person name="Ma J."/>
        </authorList>
    </citation>
    <scope>NUCLEOTIDE SEQUENCE [LARGE SCALE GENOMIC DNA]</scope>
    <source>
        <strain evidence="3">KCTC 42282</strain>
    </source>
</reference>
<name>A0ABV7UCW3_9HYPH</name>
<evidence type="ECO:0000313" key="2">
    <source>
        <dbReference type="EMBL" id="MFC3636351.1"/>
    </source>
</evidence>
<feature type="domain" description="NadR/Ttd14 AAA" evidence="1">
    <location>
        <begin position="7"/>
        <end position="174"/>
    </location>
</feature>
<dbReference type="Pfam" id="PF13521">
    <property type="entry name" value="AAA_28"/>
    <property type="match status" value="1"/>
</dbReference>
<proteinExistence type="predicted"/>
<dbReference type="RefSeq" id="WP_191317557.1">
    <property type="nucleotide sequence ID" value="NZ_BNCG01000001.1"/>
</dbReference>
<comment type="caution">
    <text evidence="2">The sequence shown here is derived from an EMBL/GenBank/DDBJ whole genome shotgun (WGS) entry which is preliminary data.</text>
</comment>
<dbReference type="Proteomes" id="UP001595704">
    <property type="component" value="Unassembled WGS sequence"/>
</dbReference>
<dbReference type="EMBL" id="JBHRYC010000023">
    <property type="protein sequence ID" value="MFC3636351.1"/>
    <property type="molecule type" value="Genomic_DNA"/>
</dbReference>
<dbReference type="SUPFAM" id="SSF52540">
    <property type="entry name" value="P-loop containing nucleoside triphosphate hydrolases"/>
    <property type="match status" value="1"/>
</dbReference>
<protein>
    <submittedName>
        <fullName evidence="2">AAA family ATPase</fullName>
    </submittedName>
</protein>
<dbReference type="InterPro" id="IPR038727">
    <property type="entry name" value="NadR/Ttd14_AAA_dom"/>
</dbReference>
<evidence type="ECO:0000259" key="1">
    <source>
        <dbReference type="Pfam" id="PF13521"/>
    </source>
</evidence>
<dbReference type="InterPro" id="IPR027417">
    <property type="entry name" value="P-loop_NTPase"/>
</dbReference>
<sequence>MHRPPLRIVLTGGPGSGKTTLLQALASHGHATMPEAGRDVILQQQAGGGDALPWRNPARFAEAMLGHAVAAFHATDGARGPVFFDRGIGDVLGYLELVGLRDDAIAHRCRQAAQSRRYHSQVFIAPFWPDIYVNDAERRQDLAEAEATCAVMARVWPALGYELVWLPKAPVAERVAFIMARLGPAR</sequence>
<organism evidence="2 3">
    <name type="scientific">Camelimonas fluminis</name>
    <dbReference type="NCBI Taxonomy" id="1576911"/>
    <lineage>
        <taxon>Bacteria</taxon>
        <taxon>Pseudomonadati</taxon>
        <taxon>Pseudomonadota</taxon>
        <taxon>Alphaproteobacteria</taxon>
        <taxon>Hyphomicrobiales</taxon>
        <taxon>Chelatococcaceae</taxon>
        <taxon>Camelimonas</taxon>
    </lineage>
</organism>